<dbReference type="CDD" id="cd16393">
    <property type="entry name" value="SPO0J_N"/>
    <property type="match status" value="1"/>
</dbReference>
<proteinExistence type="inferred from homology"/>
<dbReference type="GO" id="GO:0045881">
    <property type="term" value="P:positive regulation of sporulation resulting in formation of a cellular spore"/>
    <property type="evidence" value="ECO:0007669"/>
    <property type="project" value="TreeGrafter"/>
</dbReference>
<dbReference type="InterPro" id="IPR004437">
    <property type="entry name" value="ParB/RepB/Spo0J"/>
</dbReference>
<dbReference type="Gene3D" id="3.90.1530.30">
    <property type="match status" value="1"/>
</dbReference>
<evidence type="ECO:0000256" key="3">
    <source>
        <dbReference type="ARBA" id="ARBA00023125"/>
    </source>
</evidence>
<dbReference type="PANTHER" id="PTHR33375:SF1">
    <property type="entry name" value="CHROMOSOME-PARTITIONING PROTEIN PARB-RELATED"/>
    <property type="match status" value="1"/>
</dbReference>
<dbReference type="SUPFAM" id="SSF109709">
    <property type="entry name" value="KorB DNA-binding domain-like"/>
    <property type="match status" value="1"/>
</dbReference>
<dbReference type="SUPFAM" id="SSF110849">
    <property type="entry name" value="ParB/Sulfiredoxin"/>
    <property type="match status" value="1"/>
</dbReference>
<dbReference type="InterPro" id="IPR057240">
    <property type="entry name" value="ParB_dimer_C"/>
</dbReference>
<dbReference type="Gene3D" id="1.10.10.2830">
    <property type="match status" value="1"/>
</dbReference>
<feature type="domain" description="ParB-like N-terminal" evidence="4">
    <location>
        <begin position="32"/>
        <end position="121"/>
    </location>
</feature>
<dbReference type="FunFam" id="1.10.10.2830:FF:000001">
    <property type="entry name" value="Chromosome partitioning protein ParB"/>
    <property type="match status" value="1"/>
</dbReference>
<dbReference type="GO" id="GO:0003677">
    <property type="term" value="F:DNA binding"/>
    <property type="evidence" value="ECO:0007669"/>
    <property type="project" value="UniProtKB-KW"/>
</dbReference>
<dbReference type="Pfam" id="PF23552">
    <property type="entry name" value="ParB_C"/>
    <property type="match status" value="1"/>
</dbReference>
<dbReference type="InterPro" id="IPR036086">
    <property type="entry name" value="ParB/Sulfiredoxin_sf"/>
</dbReference>
<dbReference type="InterPro" id="IPR003115">
    <property type="entry name" value="ParB_N"/>
</dbReference>
<dbReference type="InterPro" id="IPR041468">
    <property type="entry name" value="HTH_ParB/Spo0J"/>
</dbReference>
<dbReference type="GO" id="GO:0005694">
    <property type="term" value="C:chromosome"/>
    <property type="evidence" value="ECO:0007669"/>
    <property type="project" value="TreeGrafter"/>
</dbReference>
<dbReference type="EMBL" id="CAEZYK010000003">
    <property type="protein sequence ID" value="CAB4713253.1"/>
    <property type="molecule type" value="Genomic_DNA"/>
</dbReference>
<protein>
    <submittedName>
        <fullName evidence="5">Unannotated protein</fullName>
    </submittedName>
</protein>
<name>A0A6J6QUK2_9ZZZZ</name>
<dbReference type="GO" id="GO:0007059">
    <property type="term" value="P:chromosome segregation"/>
    <property type="evidence" value="ECO:0007669"/>
    <property type="project" value="UniProtKB-KW"/>
</dbReference>
<reference evidence="5" key="1">
    <citation type="submission" date="2020-05" db="EMBL/GenBank/DDBJ databases">
        <authorList>
            <person name="Chiriac C."/>
            <person name="Salcher M."/>
            <person name="Ghai R."/>
            <person name="Kavagutti S V."/>
        </authorList>
    </citation>
    <scope>NUCLEOTIDE SEQUENCE</scope>
</reference>
<evidence type="ECO:0000313" key="5">
    <source>
        <dbReference type="EMBL" id="CAB4713253.1"/>
    </source>
</evidence>
<dbReference type="FunFam" id="3.90.1530.30:FF:000001">
    <property type="entry name" value="Chromosome partitioning protein ParB"/>
    <property type="match status" value="1"/>
</dbReference>
<dbReference type="Pfam" id="PF02195">
    <property type="entry name" value="ParB_N"/>
    <property type="match status" value="1"/>
</dbReference>
<evidence type="ECO:0000259" key="4">
    <source>
        <dbReference type="SMART" id="SM00470"/>
    </source>
</evidence>
<dbReference type="InterPro" id="IPR050336">
    <property type="entry name" value="Chromosome_partition/occlusion"/>
</dbReference>
<dbReference type="SMART" id="SM00470">
    <property type="entry name" value="ParB"/>
    <property type="match status" value="1"/>
</dbReference>
<dbReference type="Pfam" id="PF17762">
    <property type="entry name" value="HTH_ParB"/>
    <property type="match status" value="1"/>
</dbReference>
<dbReference type="NCBIfam" id="TIGR00180">
    <property type="entry name" value="parB_part"/>
    <property type="match status" value="1"/>
</dbReference>
<dbReference type="PANTHER" id="PTHR33375">
    <property type="entry name" value="CHROMOSOME-PARTITIONING PROTEIN PARB-RELATED"/>
    <property type="match status" value="1"/>
</dbReference>
<keyword evidence="3" id="KW-0238">DNA-binding</keyword>
<comment type="similarity">
    <text evidence="1">Belongs to the ParB family.</text>
</comment>
<evidence type="ECO:0000256" key="2">
    <source>
        <dbReference type="ARBA" id="ARBA00022829"/>
    </source>
</evidence>
<evidence type="ECO:0000256" key="1">
    <source>
        <dbReference type="ARBA" id="ARBA00006295"/>
    </source>
</evidence>
<keyword evidence="2" id="KW-0159">Chromosome partition</keyword>
<sequence>MARQGGLGKGLGALIPAPTSETIAAETGNGYREISVSEIRPNPYQPRSTFDDEALGALADSIREVGILQPVLVRPAEGGFELIAGERRWRAAQRVGLKTIPALVRETDDTAALEHALVENLQRDDLNPLEEAAAYQQLIEDFGLTHEQVASRVGKSRASVSNTLRLLQLPPSIQRAIRERQLSMGHARALLGTPDRSFQEALALQIIKDDLSVRHVEGVIKAHNEETTGGARSTSTSSRLRPAGLAELEELLSDHLETRVKVRMASGGKGTVTIDFADLEDLERIYRAMAESKPSAK</sequence>
<gene>
    <name evidence="5" type="ORF">UFOPK2683_00122</name>
</gene>
<dbReference type="AlphaFoldDB" id="A0A6J6QUK2"/>
<accession>A0A6J6QUK2</accession>
<organism evidence="5">
    <name type="scientific">freshwater metagenome</name>
    <dbReference type="NCBI Taxonomy" id="449393"/>
    <lineage>
        <taxon>unclassified sequences</taxon>
        <taxon>metagenomes</taxon>
        <taxon>ecological metagenomes</taxon>
    </lineage>
</organism>